<dbReference type="AlphaFoldDB" id="A0A016XDU6"/>
<proteinExistence type="predicted"/>
<dbReference type="GO" id="GO:0006313">
    <property type="term" value="P:DNA transposition"/>
    <property type="evidence" value="ECO:0007669"/>
    <property type="project" value="InterPro"/>
</dbReference>
<evidence type="ECO:0000313" key="2">
    <source>
        <dbReference type="Proteomes" id="UP000023268"/>
    </source>
</evidence>
<accession>A0A016XDU6</accession>
<dbReference type="eggNOG" id="COG2963">
    <property type="taxonomic scope" value="Bacteria"/>
</dbReference>
<dbReference type="GO" id="GO:0004803">
    <property type="term" value="F:transposase activity"/>
    <property type="evidence" value="ECO:0007669"/>
    <property type="project" value="InterPro"/>
</dbReference>
<dbReference type="Gene3D" id="1.10.10.60">
    <property type="entry name" value="Homeodomain-like"/>
    <property type="match status" value="1"/>
</dbReference>
<evidence type="ECO:0000313" key="1">
    <source>
        <dbReference type="EMBL" id="EYC50030.1"/>
    </source>
</evidence>
<reference evidence="1 2" key="1">
    <citation type="submission" date="2014-02" db="EMBL/GenBank/DDBJ databases">
        <title>Draft Genome of Hylemonella gracilis isolated from the Niagara River.</title>
        <authorList>
            <person name="Pawlowski D.R."/>
            <person name="Koudelka G.B."/>
        </authorList>
    </citation>
    <scope>NUCLEOTIDE SEQUENCE [LARGE SCALE GENOMIC DNA]</scope>
    <source>
        <strain evidence="1 2">Niagara R</strain>
    </source>
</reference>
<comment type="caution">
    <text evidence="1">The sequence shown here is derived from an EMBL/GenBank/DDBJ whole genome shotgun (WGS) entry which is preliminary data.</text>
</comment>
<dbReference type="Proteomes" id="UP000023268">
    <property type="component" value="Unassembled WGS sequence"/>
</dbReference>
<organism evidence="1 2">
    <name type="scientific">Hylemonella gracilis str. Niagara R</name>
    <dbReference type="NCBI Taxonomy" id="1458275"/>
    <lineage>
        <taxon>Bacteria</taxon>
        <taxon>Pseudomonadati</taxon>
        <taxon>Pseudomonadota</taxon>
        <taxon>Betaproteobacteria</taxon>
        <taxon>Burkholderiales</taxon>
        <taxon>Comamonadaceae</taxon>
        <taxon>Hylemonella</taxon>
    </lineage>
</organism>
<dbReference type="InterPro" id="IPR002514">
    <property type="entry name" value="Transposase_8"/>
</dbReference>
<dbReference type="EMBL" id="JEMG01000001">
    <property type="protein sequence ID" value="EYC50030.1"/>
    <property type="molecule type" value="Genomic_DNA"/>
</dbReference>
<protein>
    <submittedName>
        <fullName evidence="1">Integrase</fullName>
    </submittedName>
</protein>
<name>A0A016XDU6_9BURK</name>
<dbReference type="InterPro" id="IPR009057">
    <property type="entry name" value="Homeodomain-like_sf"/>
</dbReference>
<dbReference type="OrthoDB" id="9816028at2"/>
<sequence length="129" mass="15038">MLPLASSGARRSDEEIEITEEQIAYALRLAESGMPVVDVCRQIGVSEATFYTWKKKYLRWDEIEPTYTRRVSPSKLGPNTEKLTTWLGIEATKLREPRRNLKQIYIMSWPVAWGERMERCLARNQFIDA</sequence>
<dbReference type="SUPFAM" id="SSF46689">
    <property type="entry name" value="Homeodomain-like"/>
    <property type="match status" value="1"/>
</dbReference>
<gene>
    <name evidence="1" type="ORF">AZ34_02320</name>
</gene>
<dbReference type="STRING" id="1458275.AZ34_02320"/>
<dbReference type="GO" id="GO:0003677">
    <property type="term" value="F:DNA binding"/>
    <property type="evidence" value="ECO:0007669"/>
    <property type="project" value="InterPro"/>
</dbReference>
<dbReference type="Pfam" id="PF01527">
    <property type="entry name" value="HTH_Tnp_1"/>
    <property type="match status" value="1"/>
</dbReference>